<dbReference type="AlphaFoldDB" id="A0A8X7BAA5"/>
<accession>A0A8X7BAA5</accession>
<name>A0A8X7BAA5_TRICX</name>
<protein>
    <submittedName>
        <fullName evidence="1">HTH_Tnp_Tc3_2 domain-containing protein</fullName>
    </submittedName>
</protein>
<sequence>MVKFLLHCDLGYLSAIEKMPHHRIRTHCQQFSEFERGRILGLKEAGWANPRIARHMGRRDAVIRRCWQ</sequence>
<dbReference type="EMBL" id="BMAU01021370">
    <property type="protein sequence ID" value="GFY24915.1"/>
    <property type="molecule type" value="Genomic_DNA"/>
</dbReference>
<dbReference type="Proteomes" id="UP000887159">
    <property type="component" value="Unassembled WGS sequence"/>
</dbReference>
<comment type="caution">
    <text evidence="1">The sequence shown here is derived from an EMBL/GenBank/DDBJ whole genome shotgun (WGS) entry which is preliminary data.</text>
</comment>
<reference evidence="1" key="1">
    <citation type="submission" date="2020-08" db="EMBL/GenBank/DDBJ databases">
        <title>Multicomponent nature underlies the extraordinary mechanical properties of spider dragline silk.</title>
        <authorList>
            <person name="Kono N."/>
            <person name="Nakamura H."/>
            <person name="Mori M."/>
            <person name="Yoshida Y."/>
            <person name="Ohtoshi R."/>
            <person name="Malay A.D."/>
            <person name="Moran D.A.P."/>
            <person name="Tomita M."/>
            <person name="Numata K."/>
            <person name="Arakawa K."/>
        </authorList>
    </citation>
    <scope>NUCLEOTIDE SEQUENCE</scope>
</reference>
<organism evidence="1 2">
    <name type="scientific">Trichonephila clavipes</name>
    <name type="common">Golden silk orbweaver</name>
    <name type="synonym">Nephila clavipes</name>
    <dbReference type="NCBI Taxonomy" id="2585209"/>
    <lineage>
        <taxon>Eukaryota</taxon>
        <taxon>Metazoa</taxon>
        <taxon>Ecdysozoa</taxon>
        <taxon>Arthropoda</taxon>
        <taxon>Chelicerata</taxon>
        <taxon>Arachnida</taxon>
        <taxon>Araneae</taxon>
        <taxon>Araneomorphae</taxon>
        <taxon>Entelegynae</taxon>
        <taxon>Araneoidea</taxon>
        <taxon>Nephilidae</taxon>
        <taxon>Trichonephila</taxon>
    </lineage>
</organism>
<dbReference type="Gene3D" id="1.10.10.60">
    <property type="entry name" value="Homeodomain-like"/>
    <property type="match status" value="1"/>
</dbReference>
<gene>
    <name evidence="1" type="primary">X975_07143</name>
    <name evidence="1" type="ORF">TNCV_2691061</name>
</gene>
<keyword evidence="2" id="KW-1185">Reference proteome</keyword>
<proteinExistence type="predicted"/>
<evidence type="ECO:0000313" key="2">
    <source>
        <dbReference type="Proteomes" id="UP000887159"/>
    </source>
</evidence>
<evidence type="ECO:0000313" key="1">
    <source>
        <dbReference type="EMBL" id="GFY24915.1"/>
    </source>
</evidence>